<sequence>MYRGGEATALEHDRAASRRKIRRVVMVPGCLPLWEEGSPQASWPLRLSAAIASLTVDESLPGMAKDRRALESRFSLPSYRLFASLLFLHLLQNELSIAREEGRVGARRSPSVAGEDEAFYISAVGFLRFSLKRGDVVFRLLQRKGK</sequence>
<dbReference type="AlphaFoldDB" id="A0A8T2WWP8"/>
<accession>A0A8T2WWP8</accession>
<gene>
    <name evidence="1" type="ORF">H0E87_028570</name>
</gene>
<comment type="caution">
    <text evidence="1">The sequence shown here is derived from an EMBL/GenBank/DDBJ whole genome shotgun (WGS) entry which is preliminary data.</text>
</comment>
<dbReference type="Proteomes" id="UP000807159">
    <property type="component" value="Chromosome 17"/>
</dbReference>
<proteinExistence type="predicted"/>
<reference evidence="1" key="1">
    <citation type="journal article" date="2021" name="J. Hered.">
        <title>Genome Assembly of Salicaceae Populus deltoides (Eastern Cottonwood) I-69 Based on Nanopore Sequencing and Hi-C Technologies.</title>
        <authorList>
            <person name="Bai S."/>
            <person name="Wu H."/>
            <person name="Zhang J."/>
            <person name="Pan Z."/>
            <person name="Zhao W."/>
            <person name="Li Z."/>
            <person name="Tong C."/>
        </authorList>
    </citation>
    <scope>NUCLEOTIDE SEQUENCE</scope>
    <source>
        <tissue evidence="1">Leaf</tissue>
    </source>
</reference>
<name>A0A8T2WWP8_POPDE</name>
<organism evidence="1 2">
    <name type="scientific">Populus deltoides</name>
    <name type="common">Eastern poplar</name>
    <name type="synonym">Eastern cottonwood</name>
    <dbReference type="NCBI Taxonomy" id="3696"/>
    <lineage>
        <taxon>Eukaryota</taxon>
        <taxon>Viridiplantae</taxon>
        <taxon>Streptophyta</taxon>
        <taxon>Embryophyta</taxon>
        <taxon>Tracheophyta</taxon>
        <taxon>Spermatophyta</taxon>
        <taxon>Magnoliopsida</taxon>
        <taxon>eudicotyledons</taxon>
        <taxon>Gunneridae</taxon>
        <taxon>Pentapetalae</taxon>
        <taxon>rosids</taxon>
        <taxon>fabids</taxon>
        <taxon>Malpighiales</taxon>
        <taxon>Salicaceae</taxon>
        <taxon>Saliceae</taxon>
        <taxon>Populus</taxon>
    </lineage>
</organism>
<evidence type="ECO:0000313" key="1">
    <source>
        <dbReference type="EMBL" id="KAH8484187.1"/>
    </source>
</evidence>
<evidence type="ECO:0000313" key="2">
    <source>
        <dbReference type="Proteomes" id="UP000807159"/>
    </source>
</evidence>
<keyword evidence="2" id="KW-1185">Reference proteome</keyword>
<dbReference type="EMBL" id="JACEGQ020000017">
    <property type="protein sequence ID" value="KAH8484187.1"/>
    <property type="molecule type" value="Genomic_DNA"/>
</dbReference>
<protein>
    <submittedName>
        <fullName evidence="1">Uncharacterized protein</fullName>
    </submittedName>
</protein>